<dbReference type="Proteomes" id="UP001315686">
    <property type="component" value="Unassembled WGS sequence"/>
</dbReference>
<organism evidence="1 2">
    <name type="scientific">Harenicola maris</name>
    <dbReference type="NCBI Taxonomy" id="2841044"/>
    <lineage>
        <taxon>Bacteria</taxon>
        <taxon>Pseudomonadati</taxon>
        <taxon>Pseudomonadota</taxon>
        <taxon>Alphaproteobacteria</taxon>
        <taxon>Rhodobacterales</taxon>
        <taxon>Paracoccaceae</taxon>
        <taxon>Harenicola</taxon>
    </lineage>
</organism>
<reference evidence="1 2" key="1">
    <citation type="journal article" date="2021" name="Arch. Microbiol.">
        <title>Harenicola maris gen. nov., sp. nov. isolated from the Sea of Japan shallow sediments.</title>
        <authorList>
            <person name="Romanenko L.A."/>
            <person name="Kurilenko V.V."/>
            <person name="Chernysheva N.Y."/>
            <person name="Tekutyeva L.A."/>
            <person name="Velansky P.V."/>
            <person name="Svetashev V.I."/>
            <person name="Isaeva M.P."/>
        </authorList>
    </citation>
    <scope>NUCLEOTIDE SEQUENCE [LARGE SCALE GENOMIC DNA]</scope>
    <source>
        <strain evidence="1 2">KMM 3653</strain>
    </source>
</reference>
<proteinExistence type="predicted"/>
<dbReference type="EMBL" id="JADQAZ010000001">
    <property type="protein sequence ID" value="MBT0956275.1"/>
    <property type="molecule type" value="Genomic_DNA"/>
</dbReference>
<protein>
    <submittedName>
        <fullName evidence="1">Uncharacterized protein</fullName>
    </submittedName>
</protein>
<gene>
    <name evidence="1" type="ORF">IV417_02655</name>
</gene>
<sequence>MLEFYIAQMEQSCGAAIVRDLREMQINAAESWSLIYDLEPRVRAEQGPCLGAFAGYLAYSLDGRTPVETQRSFMSVAMAVPVAEQGDLREAMGHAWGQIAYEPAQAQTYFQFAGVYGLQVPAELALRLSEQPVFGHRDEAFHYHRYLLMLGEVQGARALGGALEAASGDVDALGALVSGVASTGILMKKLGRDTSDAARLLAPYREDRRRMTGVNGPGSGGAPADVVGPFLRIIGG</sequence>
<dbReference type="RefSeq" id="WP_327792481.1">
    <property type="nucleotide sequence ID" value="NZ_JADQAZ010000001.1"/>
</dbReference>
<keyword evidence="2" id="KW-1185">Reference proteome</keyword>
<dbReference type="AlphaFoldDB" id="A0AAP2G2R4"/>
<name>A0AAP2G2R4_9RHOB</name>
<evidence type="ECO:0000313" key="2">
    <source>
        <dbReference type="Proteomes" id="UP001315686"/>
    </source>
</evidence>
<comment type="caution">
    <text evidence="1">The sequence shown here is derived from an EMBL/GenBank/DDBJ whole genome shotgun (WGS) entry which is preliminary data.</text>
</comment>
<evidence type="ECO:0000313" key="1">
    <source>
        <dbReference type="EMBL" id="MBT0956275.1"/>
    </source>
</evidence>
<accession>A0AAP2G2R4</accession>